<proteinExistence type="inferred from homology"/>
<keyword evidence="5 8" id="KW-1133">Transmembrane helix</keyword>
<dbReference type="PANTHER" id="PTHR11119">
    <property type="entry name" value="XANTHINE-URACIL / VITAMIN C PERMEASE FAMILY MEMBER"/>
    <property type="match status" value="1"/>
</dbReference>
<evidence type="ECO:0000313" key="10">
    <source>
        <dbReference type="Proteomes" id="UP001374579"/>
    </source>
</evidence>
<reference evidence="9 10" key="1">
    <citation type="submission" date="2024-02" db="EMBL/GenBank/DDBJ databases">
        <title>Chromosome-scale genome assembly of the rough periwinkle Littorina saxatilis.</title>
        <authorList>
            <person name="De Jode A."/>
            <person name="Faria R."/>
            <person name="Formenti G."/>
            <person name="Sims Y."/>
            <person name="Smith T.P."/>
            <person name="Tracey A."/>
            <person name="Wood J.M.D."/>
            <person name="Zagrodzka Z.B."/>
            <person name="Johannesson K."/>
            <person name="Butlin R.K."/>
            <person name="Leder E.H."/>
        </authorList>
    </citation>
    <scope>NUCLEOTIDE SEQUENCE [LARGE SCALE GENOMIC DNA]</scope>
    <source>
        <strain evidence="9">Snail1</strain>
        <tissue evidence="9">Muscle</tissue>
    </source>
</reference>
<keyword evidence="4 8" id="KW-0812">Transmembrane</keyword>
<feature type="transmembrane region" description="Helical" evidence="8">
    <location>
        <begin position="109"/>
        <end position="127"/>
    </location>
</feature>
<feature type="transmembrane region" description="Helical" evidence="8">
    <location>
        <begin position="46"/>
        <end position="73"/>
    </location>
</feature>
<dbReference type="Pfam" id="PF00860">
    <property type="entry name" value="Xan_ur_permease"/>
    <property type="match status" value="1"/>
</dbReference>
<keyword evidence="6 8" id="KW-0472">Membrane</keyword>
<sequence>MTEPDKKMNGQEPSVEVDMGKSAEAEQGQEKLDILYKVDETPPIPLLIVLGFQQFLTMFGATFSFPLLMAGFLCMKDDTVGISQLISTVIFVAGLSTIIQTVFGVRLAIIQSVSYSFITPFIVLLSLPKWTCKPCVIVPDGVNITCGSDAHADMWQARLRELQGALLVASLFQVVVGFTGLVGALLNFIGPLTIAPTIGMIGLSLFDAASGKSQGQWWIALTTVALVAIFSQYMRNVNVPICGYRKGHGCFRTSFRFFALFPVLLAVIVAWLLCYIFTITDVFPSVESKKWGYLARTDLQSDVIGKAPWFRFPYPGQWGMPTVSVEGVLGCLAAIIASIVESVGDYYACARLSGAPPPPGYAVTRGIGVEGITCLIAGAWGSGGGTTSYSENIGAIGITKVGSRSVVQVSGVIMIVMACVGKFSAIFVAIPEPVVGGLFLVMFGMVTAVGISNLQYVDLNSSRNLFILGVSLFVGLSLPKWLSSPANANVIDTGSAVVDNIFTVLCSTSMFVAGAIAFFLDNTMPGTLEERGINKWRLPEDSKDQGELLKVYDLPLIQSWLNKRSITKYLPFCPGFKGFGCRGNGLRERNGYAMGDGIVNSGFETNNQDRQPGMGGYSTQL</sequence>
<accession>A0AAN9GID6</accession>
<dbReference type="InterPro" id="IPR006043">
    <property type="entry name" value="NCS2"/>
</dbReference>
<comment type="similarity">
    <text evidence="2">Belongs to the nucleobase:cation symporter-2 (NCS2) (TC 2.A.40) family.</text>
</comment>
<keyword evidence="3" id="KW-0813">Transport</keyword>
<feature type="transmembrane region" description="Helical" evidence="8">
    <location>
        <begin position="501"/>
        <end position="520"/>
    </location>
</feature>
<comment type="subcellular location">
    <subcellularLocation>
        <location evidence="1">Membrane</location>
        <topology evidence="1">Multi-pass membrane protein</topology>
    </subcellularLocation>
</comment>
<feature type="transmembrane region" description="Helical" evidence="8">
    <location>
        <begin position="85"/>
        <end position="103"/>
    </location>
</feature>
<evidence type="ECO:0000256" key="2">
    <source>
        <dbReference type="ARBA" id="ARBA00008821"/>
    </source>
</evidence>
<feature type="transmembrane region" description="Helical" evidence="8">
    <location>
        <begin position="409"/>
        <end position="430"/>
    </location>
</feature>
<organism evidence="9 10">
    <name type="scientific">Littorina saxatilis</name>
    <dbReference type="NCBI Taxonomy" id="31220"/>
    <lineage>
        <taxon>Eukaryota</taxon>
        <taxon>Metazoa</taxon>
        <taxon>Spiralia</taxon>
        <taxon>Lophotrochozoa</taxon>
        <taxon>Mollusca</taxon>
        <taxon>Gastropoda</taxon>
        <taxon>Caenogastropoda</taxon>
        <taxon>Littorinimorpha</taxon>
        <taxon>Littorinoidea</taxon>
        <taxon>Littorinidae</taxon>
        <taxon>Littorina</taxon>
    </lineage>
</organism>
<evidence type="ECO:0000256" key="4">
    <source>
        <dbReference type="ARBA" id="ARBA00022692"/>
    </source>
</evidence>
<evidence type="ECO:0000256" key="6">
    <source>
        <dbReference type="ARBA" id="ARBA00023136"/>
    </source>
</evidence>
<feature type="transmembrane region" description="Helical" evidence="8">
    <location>
        <begin position="436"/>
        <end position="457"/>
    </location>
</feature>
<evidence type="ECO:0000256" key="7">
    <source>
        <dbReference type="SAM" id="MobiDB-lite"/>
    </source>
</evidence>
<name>A0AAN9GID6_9CAEN</name>
<dbReference type="PROSITE" id="PS01116">
    <property type="entry name" value="XANTH_URACIL_PERMASE"/>
    <property type="match status" value="1"/>
</dbReference>
<evidence type="ECO:0000256" key="3">
    <source>
        <dbReference type="ARBA" id="ARBA00022448"/>
    </source>
</evidence>
<dbReference type="GO" id="GO:0005886">
    <property type="term" value="C:plasma membrane"/>
    <property type="evidence" value="ECO:0007669"/>
    <property type="project" value="UniProtKB-ARBA"/>
</dbReference>
<gene>
    <name evidence="9" type="ORF">V1264_013101</name>
</gene>
<feature type="transmembrane region" description="Helical" evidence="8">
    <location>
        <begin position="255"/>
        <end position="280"/>
    </location>
</feature>
<feature type="transmembrane region" description="Helical" evidence="8">
    <location>
        <begin position="218"/>
        <end position="235"/>
    </location>
</feature>
<dbReference type="EMBL" id="JBAMIC010000003">
    <property type="protein sequence ID" value="KAK7108979.1"/>
    <property type="molecule type" value="Genomic_DNA"/>
</dbReference>
<dbReference type="Proteomes" id="UP001374579">
    <property type="component" value="Unassembled WGS sequence"/>
</dbReference>
<feature type="transmembrane region" description="Helical" evidence="8">
    <location>
        <begin position="164"/>
        <end position="182"/>
    </location>
</feature>
<comment type="caution">
    <text evidence="9">The sequence shown here is derived from an EMBL/GenBank/DDBJ whole genome shotgun (WGS) entry which is preliminary data.</text>
</comment>
<dbReference type="AlphaFoldDB" id="A0AAN9GID6"/>
<feature type="region of interest" description="Disordered" evidence="7">
    <location>
        <begin position="1"/>
        <end position="23"/>
    </location>
</feature>
<evidence type="ECO:0000256" key="8">
    <source>
        <dbReference type="SAM" id="Phobius"/>
    </source>
</evidence>
<evidence type="ECO:0000313" key="9">
    <source>
        <dbReference type="EMBL" id="KAK7108979.1"/>
    </source>
</evidence>
<feature type="transmembrane region" description="Helical" evidence="8">
    <location>
        <begin position="464"/>
        <end position="481"/>
    </location>
</feature>
<protein>
    <submittedName>
        <fullName evidence="9">Uncharacterized protein</fullName>
    </submittedName>
</protein>
<keyword evidence="10" id="KW-1185">Reference proteome</keyword>
<evidence type="ECO:0000256" key="1">
    <source>
        <dbReference type="ARBA" id="ARBA00004141"/>
    </source>
</evidence>
<evidence type="ECO:0000256" key="5">
    <source>
        <dbReference type="ARBA" id="ARBA00022989"/>
    </source>
</evidence>
<dbReference type="GO" id="GO:0022857">
    <property type="term" value="F:transmembrane transporter activity"/>
    <property type="evidence" value="ECO:0007669"/>
    <property type="project" value="InterPro"/>
</dbReference>
<dbReference type="InterPro" id="IPR006042">
    <property type="entry name" value="Xan_ur_permease"/>
</dbReference>